<dbReference type="AlphaFoldDB" id="A0A8C5QZK9"/>
<evidence type="ECO:0000256" key="1">
    <source>
        <dbReference type="ARBA" id="ARBA00022614"/>
    </source>
</evidence>
<evidence type="ECO:0000256" key="5">
    <source>
        <dbReference type="SAM" id="MobiDB-lite"/>
    </source>
</evidence>
<dbReference type="Pfam" id="PF13855">
    <property type="entry name" value="LRR_8"/>
    <property type="match status" value="3"/>
</dbReference>
<evidence type="ECO:0000259" key="7">
    <source>
        <dbReference type="SMART" id="SM00013"/>
    </source>
</evidence>
<gene>
    <name evidence="8" type="primary">OMD</name>
</gene>
<dbReference type="SMART" id="SM00369">
    <property type="entry name" value="LRR_TYP"/>
    <property type="match status" value="8"/>
</dbReference>
<dbReference type="InterPro" id="IPR050333">
    <property type="entry name" value="SLRP"/>
</dbReference>
<dbReference type="InterPro" id="IPR032675">
    <property type="entry name" value="LRR_dom_sf"/>
</dbReference>
<reference evidence="8" key="1">
    <citation type="submission" date="2025-08" db="UniProtKB">
        <authorList>
            <consortium name="Ensembl"/>
        </authorList>
    </citation>
    <scope>IDENTIFICATION</scope>
</reference>
<keyword evidence="2 6" id="KW-0732">Signal</keyword>
<keyword evidence="3" id="KW-0677">Repeat</keyword>
<protein>
    <submittedName>
        <fullName evidence="8">Osteomodulin</fullName>
    </submittedName>
</protein>
<evidence type="ECO:0000256" key="4">
    <source>
        <dbReference type="ARBA" id="ARBA00023180"/>
    </source>
</evidence>
<feature type="signal peptide" evidence="6">
    <location>
        <begin position="1"/>
        <end position="20"/>
    </location>
</feature>
<dbReference type="Ensembl" id="ENSLLET00000046830.1">
    <property type="protein sequence ID" value="ENSLLEP00000045033.1"/>
    <property type="gene ID" value="ENSLLEG00000028574.1"/>
</dbReference>
<dbReference type="Gene3D" id="3.80.10.10">
    <property type="entry name" value="Ribonuclease Inhibitor"/>
    <property type="match status" value="3"/>
</dbReference>
<sequence>MEILIKCSFIALLWLSQALCQYHEYDYDTDYGPDREEENTPQFPHQVDYGLPYFPHSSDCARECLCTPAYPLTMHCDTRKLKAIPQIPSRINQLHLQHNEIEAVSAKAFINATGLTELHLSHNKLRSNKIEIGAFAKINHLQQLYLQHNDLEEIPSPLPSSLERLFLGSNKINKLRDQDLQGLVNLTMLDLCNNQIDVIKAKTLTKLKNLMQLNICNNKLHSMPIKLPASLMYLSLENNSITDIPQDYFSQLLNLTAIRLSHNKFEMVHRRIFDLPKLMELNLGHNKLHQAFYIPKALEHLYLQDNEFENLNITFMCPTMDPMNTNRLTYLRVDQNKLKGPISTFAFLCFPHLQSIYYGEQKRGSSDSPYIQGPVIPQFPMMEEDEDDDDRDDEPQYHGGYHPQYHAHEHEESDNDFEDYSY</sequence>
<reference evidence="8" key="2">
    <citation type="submission" date="2025-09" db="UniProtKB">
        <authorList>
            <consortium name="Ensembl"/>
        </authorList>
    </citation>
    <scope>IDENTIFICATION</scope>
</reference>
<organism evidence="8 9">
    <name type="scientific">Leptobrachium leishanense</name>
    <name type="common">Leishan spiny toad</name>
    <dbReference type="NCBI Taxonomy" id="445787"/>
    <lineage>
        <taxon>Eukaryota</taxon>
        <taxon>Metazoa</taxon>
        <taxon>Chordata</taxon>
        <taxon>Craniata</taxon>
        <taxon>Vertebrata</taxon>
        <taxon>Euteleostomi</taxon>
        <taxon>Amphibia</taxon>
        <taxon>Batrachia</taxon>
        <taxon>Anura</taxon>
        <taxon>Pelobatoidea</taxon>
        <taxon>Megophryidae</taxon>
        <taxon>Leptobrachium</taxon>
    </lineage>
</organism>
<dbReference type="PROSITE" id="PS51450">
    <property type="entry name" value="LRR"/>
    <property type="match status" value="2"/>
</dbReference>
<dbReference type="GO" id="GO:0005615">
    <property type="term" value="C:extracellular space"/>
    <property type="evidence" value="ECO:0007669"/>
    <property type="project" value="TreeGrafter"/>
</dbReference>
<proteinExistence type="predicted"/>
<feature type="compositionally biased region" description="Acidic residues" evidence="5">
    <location>
        <begin position="382"/>
        <end position="393"/>
    </location>
</feature>
<dbReference type="Proteomes" id="UP000694569">
    <property type="component" value="Unplaced"/>
</dbReference>
<dbReference type="InterPro" id="IPR003591">
    <property type="entry name" value="Leu-rich_rpt_typical-subtyp"/>
</dbReference>
<evidence type="ECO:0000256" key="3">
    <source>
        <dbReference type="ARBA" id="ARBA00022737"/>
    </source>
</evidence>
<dbReference type="PANTHER" id="PTHR45712:SF3">
    <property type="entry name" value="OSTEOMODULIN"/>
    <property type="match status" value="1"/>
</dbReference>
<keyword evidence="4" id="KW-0325">Glycoprotein</keyword>
<dbReference type="InterPro" id="IPR001611">
    <property type="entry name" value="Leu-rich_rpt"/>
</dbReference>
<keyword evidence="1" id="KW-0433">Leucine-rich repeat</keyword>
<accession>A0A8C5QZK9</accession>
<dbReference type="SMART" id="SM00013">
    <property type="entry name" value="LRRNT"/>
    <property type="match status" value="1"/>
</dbReference>
<name>A0A8C5QZK9_9ANUR</name>
<feature type="region of interest" description="Disordered" evidence="5">
    <location>
        <begin position="363"/>
        <end position="422"/>
    </location>
</feature>
<keyword evidence="9" id="KW-1185">Reference proteome</keyword>
<feature type="chain" id="PRO_5034027011" evidence="6">
    <location>
        <begin position="21"/>
        <end position="422"/>
    </location>
</feature>
<evidence type="ECO:0000313" key="8">
    <source>
        <dbReference type="Ensembl" id="ENSLLEP00000045033.1"/>
    </source>
</evidence>
<feature type="compositionally biased region" description="Acidic residues" evidence="5">
    <location>
        <begin position="412"/>
        <end position="422"/>
    </location>
</feature>
<evidence type="ECO:0000256" key="2">
    <source>
        <dbReference type="ARBA" id="ARBA00022729"/>
    </source>
</evidence>
<dbReference type="SUPFAM" id="SSF52058">
    <property type="entry name" value="L domain-like"/>
    <property type="match status" value="1"/>
</dbReference>
<evidence type="ECO:0000313" key="9">
    <source>
        <dbReference type="Proteomes" id="UP000694569"/>
    </source>
</evidence>
<feature type="domain" description="LRRNT" evidence="7">
    <location>
        <begin position="59"/>
        <end position="93"/>
    </location>
</feature>
<dbReference type="PANTHER" id="PTHR45712">
    <property type="entry name" value="AGAP008170-PA"/>
    <property type="match status" value="1"/>
</dbReference>
<evidence type="ECO:0000256" key="6">
    <source>
        <dbReference type="SAM" id="SignalP"/>
    </source>
</evidence>
<dbReference type="OrthoDB" id="1055097at2759"/>
<dbReference type="GeneTree" id="ENSGT00940000160986"/>
<dbReference type="InterPro" id="IPR000372">
    <property type="entry name" value="LRRNT"/>
</dbReference>